<evidence type="ECO:0000256" key="1">
    <source>
        <dbReference type="SAM" id="SignalP"/>
    </source>
</evidence>
<dbReference type="EMBL" id="MU001682">
    <property type="protein sequence ID" value="KAF2456854.1"/>
    <property type="molecule type" value="Genomic_DNA"/>
</dbReference>
<dbReference type="AlphaFoldDB" id="A0A6A6NZA1"/>
<reference evidence="3" key="1">
    <citation type="journal article" date="2020" name="Stud. Mycol.">
        <title>101 Dothideomycetes genomes: a test case for predicting lifestyles and emergence of pathogens.</title>
        <authorList>
            <person name="Haridas S."/>
            <person name="Albert R."/>
            <person name="Binder M."/>
            <person name="Bloem J."/>
            <person name="Labutti K."/>
            <person name="Salamov A."/>
            <person name="Andreopoulos B."/>
            <person name="Baker S."/>
            <person name="Barry K."/>
            <person name="Bills G."/>
            <person name="Bluhm B."/>
            <person name="Cannon C."/>
            <person name="Castanera R."/>
            <person name="Culley D."/>
            <person name="Daum C."/>
            <person name="Ezra D."/>
            <person name="Gonzalez J."/>
            <person name="Henrissat B."/>
            <person name="Kuo A."/>
            <person name="Liang C."/>
            <person name="Lipzen A."/>
            <person name="Lutzoni F."/>
            <person name="Magnuson J."/>
            <person name="Mondo S."/>
            <person name="Nolan M."/>
            <person name="Ohm R."/>
            <person name="Pangilinan J."/>
            <person name="Park H.-J."/>
            <person name="Ramirez L."/>
            <person name="Alfaro M."/>
            <person name="Sun H."/>
            <person name="Tritt A."/>
            <person name="Yoshinaga Y."/>
            <person name="Zwiers L.-H."/>
            <person name="Turgeon B."/>
            <person name="Goodwin S."/>
            <person name="Spatafora J."/>
            <person name="Crous P."/>
            <person name="Grigoriev I."/>
        </authorList>
    </citation>
    <scope>NUCLEOTIDE SEQUENCE</scope>
    <source>
        <strain evidence="3">ATCC 16933</strain>
    </source>
</reference>
<dbReference type="InterPro" id="IPR041524">
    <property type="entry name" value="GH131_N"/>
</dbReference>
<keyword evidence="4" id="KW-1185">Reference proteome</keyword>
<feature type="signal peptide" evidence="1">
    <location>
        <begin position="1"/>
        <end position="18"/>
    </location>
</feature>
<sequence length="286" mass="31341">MSIFVAAATAFIIQSAAAQCSSSCDIVLDGRVPEGTTPSDFDSYSTSPFNAEYVKGEDLQWSEIVELPDVPPSIFDEGCAIPVEVTISDESIFNPSGDPQNGFRRAGLQIQGDDPEDPSSEGIKTFHWSVMIDPQRPLNYSHEYLLAWHETASYDANEFQFQTGSLIGRESQYPADTWKMIDRNNQVMWSTDIVEGEWQNFALTVDWDGNRLSTYYSLGDAPLELVSDSVYNNNAGDGQFQVGILKKPTGTSDVVNSGFQESGIDEGLIYGGIFVEDSASGCVTTE</sequence>
<dbReference type="PANTHER" id="PTHR34612:SF4">
    <property type="entry name" value="GLYCOSIDE HYDROLASE 131 CATALYTIC N-TERMINAL DOMAIN-CONTAINING PROTEIN"/>
    <property type="match status" value="1"/>
</dbReference>
<keyword evidence="1" id="KW-0732">Signal</keyword>
<organism evidence="3 4">
    <name type="scientific">Lineolata rhizophorae</name>
    <dbReference type="NCBI Taxonomy" id="578093"/>
    <lineage>
        <taxon>Eukaryota</taxon>
        <taxon>Fungi</taxon>
        <taxon>Dikarya</taxon>
        <taxon>Ascomycota</taxon>
        <taxon>Pezizomycotina</taxon>
        <taxon>Dothideomycetes</taxon>
        <taxon>Dothideomycetes incertae sedis</taxon>
        <taxon>Lineolatales</taxon>
        <taxon>Lineolataceae</taxon>
        <taxon>Lineolata</taxon>
    </lineage>
</organism>
<evidence type="ECO:0000313" key="3">
    <source>
        <dbReference type="EMBL" id="KAF2456854.1"/>
    </source>
</evidence>
<protein>
    <recommendedName>
        <fullName evidence="2">Glycoside hydrolase 131 catalytic N-terminal domain-containing protein</fullName>
    </recommendedName>
</protein>
<evidence type="ECO:0000313" key="4">
    <source>
        <dbReference type="Proteomes" id="UP000799766"/>
    </source>
</evidence>
<dbReference type="PANTHER" id="PTHR34612">
    <property type="entry name" value="GH131_N DOMAIN-CONTAINING PROTEIN"/>
    <property type="match status" value="1"/>
</dbReference>
<proteinExistence type="predicted"/>
<name>A0A6A6NZA1_9PEZI</name>
<dbReference type="Pfam" id="PF18271">
    <property type="entry name" value="GH131_N"/>
    <property type="match status" value="1"/>
</dbReference>
<dbReference type="Proteomes" id="UP000799766">
    <property type="component" value="Unassembled WGS sequence"/>
</dbReference>
<accession>A0A6A6NZA1</accession>
<evidence type="ECO:0000259" key="2">
    <source>
        <dbReference type="Pfam" id="PF18271"/>
    </source>
</evidence>
<dbReference type="Gene3D" id="2.60.120.1160">
    <property type="match status" value="1"/>
</dbReference>
<dbReference type="OrthoDB" id="5283326at2759"/>
<gene>
    <name evidence="3" type="ORF">BDY21DRAFT_386264</name>
</gene>
<feature type="chain" id="PRO_5025617380" description="Glycoside hydrolase 131 catalytic N-terminal domain-containing protein" evidence="1">
    <location>
        <begin position="19"/>
        <end position="286"/>
    </location>
</feature>
<feature type="domain" description="Glycoside hydrolase 131 catalytic N-terminal" evidence="2">
    <location>
        <begin position="26"/>
        <end position="281"/>
    </location>
</feature>